<dbReference type="InterPro" id="IPR050801">
    <property type="entry name" value="Ca-Dep_Lectins_ImmuneDev"/>
</dbReference>
<evidence type="ECO:0000313" key="3">
    <source>
        <dbReference type="Proteomes" id="UP000694844"/>
    </source>
</evidence>
<dbReference type="GeneID" id="111108125"/>
<dbReference type="PROSITE" id="PS00615">
    <property type="entry name" value="C_TYPE_LECTIN_1"/>
    <property type="match status" value="1"/>
</dbReference>
<dbReference type="RefSeq" id="XP_022299432.1">
    <property type="nucleotide sequence ID" value="XM_022443724.1"/>
</dbReference>
<dbReference type="SMART" id="SM00034">
    <property type="entry name" value="CLECT"/>
    <property type="match status" value="1"/>
</dbReference>
<dbReference type="PANTHER" id="PTHR22801:SF63">
    <property type="entry name" value="C-TYPE LECTIN DOMAIN-CONTAINING PROTEIN"/>
    <property type="match status" value="1"/>
</dbReference>
<sequence length="186" mass="21355">MSRSTTYVEVPYLGIHVHLFLCSDLWVCDNEATVSHFNFVILCYTGLCRKLSCGWIQFQEKCYFFSHTNATWFEAGYTCLQFNSKLAEPKTVAETNFLKSHSQSLDRTMWIGVSDIIEEDRWVYSSSQEVVSHTEFGPGEPNAHTAQNCIALWRDFHGQWADHTCAAKEYFICEEIIQSDPVDVIG</sequence>
<keyword evidence="3" id="KW-1185">Reference proteome</keyword>
<name>A0A8B8B7N4_CRAVI</name>
<dbReference type="InterPro" id="IPR016186">
    <property type="entry name" value="C-type_lectin-like/link_sf"/>
</dbReference>
<accession>A0A8B8B7N4</accession>
<proteinExistence type="predicted"/>
<feature type="domain" description="C-type lectin" evidence="2">
    <location>
        <begin position="58"/>
        <end position="174"/>
    </location>
</feature>
<dbReference type="InterPro" id="IPR018378">
    <property type="entry name" value="C-type_lectin_CS"/>
</dbReference>
<dbReference type="Gene3D" id="3.10.100.10">
    <property type="entry name" value="Mannose-Binding Protein A, subunit A"/>
    <property type="match status" value="1"/>
</dbReference>
<dbReference type="InterPro" id="IPR016187">
    <property type="entry name" value="CTDL_fold"/>
</dbReference>
<dbReference type="Proteomes" id="UP000694844">
    <property type="component" value="Chromosome 1"/>
</dbReference>
<dbReference type="InterPro" id="IPR001304">
    <property type="entry name" value="C-type_lectin-like"/>
</dbReference>
<dbReference type="AlphaFoldDB" id="A0A8B8B7N4"/>
<dbReference type="PROSITE" id="PS50041">
    <property type="entry name" value="C_TYPE_LECTIN_2"/>
    <property type="match status" value="1"/>
</dbReference>
<evidence type="ECO:0000259" key="2">
    <source>
        <dbReference type="PROSITE" id="PS50041"/>
    </source>
</evidence>
<evidence type="ECO:0000313" key="4">
    <source>
        <dbReference type="RefSeq" id="XP_022299432.1"/>
    </source>
</evidence>
<keyword evidence="1" id="KW-1015">Disulfide bond</keyword>
<organism evidence="3 4">
    <name type="scientific">Crassostrea virginica</name>
    <name type="common">Eastern oyster</name>
    <dbReference type="NCBI Taxonomy" id="6565"/>
    <lineage>
        <taxon>Eukaryota</taxon>
        <taxon>Metazoa</taxon>
        <taxon>Spiralia</taxon>
        <taxon>Lophotrochozoa</taxon>
        <taxon>Mollusca</taxon>
        <taxon>Bivalvia</taxon>
        <taxon>Autobranchia</taxon>
        <taxon>Pteriomorphia</taxon>
        <taxon>Ostreida</taxon>
        <taxon>Ostreoidea</taxon>
        <taxon>Ostreidae</taxon>
        <taxon>Crassostrea</taxon>
    </lineage>
</organism>
<reference evidence="3" key="1">
    <citation type="submission" date="2024-06" db="UniProtKB">
        <authorList>
            <consortium name="RefSeq"/>
        </authorList>
    </citation>
    <scope>NUCLEOTIDE SEQUENCE [LARGE SCALE GENOMIC DNA]</scope>
</reference>
<dbReference type="CDD" id="cd00037">
    <property type="entry name" value="CLECT"/>
    <property type="match status" value="1"/>
</dbReference>
<protein>
    <submittedName>
        <fullName evidence="4">CD209 antigen-like protein 2</fullName>
    </submittedName>
</protein>
<dbReference type="Pfam" id="PF00059">
    <property type="entry name" value="Lectin_C"/>
    <property type="match status" value="1"/>
</dbReference>
<dbReference type="SUPFAM" id="SSF56436">
    <property type="entry name" value="C-type lectin-like"/>
    <property type="match status" value="1"/>
</dbReference>
<dbReference type="OrthoDB" id="441660at2759"/>
<dbReference type="PANTHER" id="PTHR22801">
    <property type="entry name" value="LITHOSTATHINE"/>
    <property type="match status" value="1"/>
</dbReference>
<evidence type="ECO:0000256" key="1">
    <source>
        <dbReference type="ARBA" id="ARBA00023157"/>
    </source>
</evidence>
<gene>
    <name evidence="4" type="primary">LOC111108125</name>
</gene>
<reference evidence="4" key="2">
    <citation type="submission" date="2025-08" db="UniProtKB">
        <authorList>
            <consortium name="RefSeq"/>
        </authorList>
    </citation>
    <scope>IDENTIFICATION</scope>
    <source>
        <tissue evidence="4">Whole sample</tissue>
    </source>
</reference>
<dbReference type="KEGG" id="cvn:111108125"/>